<feature type="region of interest" description="Disordered" evidence="1">
    <location>
        <begin position="278"/>
        <end position="297"/>
    </location>
</feature>
<dbReference type="InterPro" id="IPR003117">
    <property type="entry name" value="cAMP_dep_PK_reg_su_I/II_a/b"/>
</dbReference>
<keyword evidence="4" id="KW-1185">Reference proteome</keyword>
<feature type="compositionally biased region" description="Basic and acidic residues" evidence="1">
    <location>
        <begin position="795"/>
        <end position="805"/>
    </location>
</feature>
<dbReference type="Pfam" id="PF02197">
    <property type="entry name" value="RIIa"/>
    <property type="match status" value="1"/>
</dbReference>
<feature type="domain" description="RIIa" evidence="2">
    <location>
        <begin position="13"/>
        <end position="50"/>
    </location>
</feature>
<organism evidence="3 4">
    <name type="scientific">Coregonus suidteri</name>
    <dbReference type="NCBI Taxonomy" id="861788"/>
    <lineage>
        <taxon>Eukaryota</taxon>
        <taxon>Metazoa</taxon>
        <taxon>Chordata</taxon>
        <taxon>Craniata</taxon>
        <taxon>Vertebrata</taxon>
        <taxon>Euteleostomi</taxon>
        <taxon>Actinopterygii</taxon>
        <taxon>Neopterygii</taxon>
        <taxon>Teleostei</taxon>
        <taxon>Protacanthopterygii</taxon>
        <taxon>Salmoniformes</taxon>
        <taxon>Salmonidae</taxon>
        <taxon>Coregoninae</taxon>
        <taxon>Coregonus</taxon>
    </lineage>
</organism>
<dbReference type="SUPFAM" id="SSF47391">
    <property type="entry name" value="Dimerization-anchoring domain of cAMP-dependent PK regulatory subunit"/>
    <property type="match status" value="1"/>
</dbReference>
<reference evidence="3 4" key="1">
    <citation type="submission" date="2021-04" db="EMBL/GenBank/DDBJ databases">
        <authorList>
            <person name="De Guttry C."/>
            <person name="Zahm M."/>
            <person name="Klopp C."/>
            <person name="Cabau C."/>
            <person name="Louis A."/>
            <person name="Berthelot C."/>
            <person name="Parey E."/>
            <person name="Roest Crollius H."/>
            <person name="Montfort J."/>
            <person name="Robinson-Rechavi M."/>
            <person name="Bucao C."/>
            <person name="Bouchez O."/>
            <person name="Gislard M."/>
            <person name="Lluch J."/>
            <person name="Milhes M."/>
            <person name="Lampietro C."/>
            <person name="Lopez Roques C."/>
            <person name="Donnadieu C."/>
            <person name="Braasch I."/>
            <person name="Desvignes T."/>
            <person name="Postlethwait J."/>
            <person name="Bobe J."/>
            <person name="Wedekind C."/>
            <person name="Guiguen Y."/>
        </authorList>
    </citation>
    <scope>NUCLEOTIDE SEQUENCE [LARGE SCALE GENOMIC DNA]</scope>
    <source>
        <strain evidence="3">Cs_M1</strain>
        <tissue evidence="3">Blood</tissue>
    </source>
</reference>
<dbReference type="GO" id="GO:0005737">
    <property type="term" value="C:cytoplasm"/>
    <property type="evidence" value="ECO:0007669"/>
    <property type="project" value="TreeGrafter"/>
</dbReference>
<sequence length="823" mass="89342">MSYSYPSKVNVPPGLRTLLEGLSRAIVKRQPDYISQFAKFYFVELLRFRTENPTLAIKALVREFNATKVPKFPSHGIGTDVAPLAVQNESATAVSPGGPYVQPCGGYPPAGIFPTLPSIPGVEEQDAEQPWIHSQDILYTVTTLPGLSASNEAAEANSLASQYLNDYGLQSLLQADISNMSPHPISAEQTDDVVIFRRKSSTDCMMANCDINSTASDRTRRTESALFERVPLSEIDLISNAVLIRTPSVPCEYMIVVQSDNVPETIVFQRDSSVSKKMRNAQTAADGGAATGAPGNAQSDCTPCFTPPTAPSQVVKDQSATKLVTPLVMTEDPQLFGRGNRAVLTQLDWNPLSPGENVSYKHMDINNALPDANAYNPYMNEMIVDKMNGVNFGVLPKVSDEMTGFNVMGPPTFMPPRVSAAEGISAPSLVYSSISAGQEANTLSLVLPPISIAQESGALPLLSPPPISMPQAITAPSVVFPATSQPEETKTSKLMDPPLSKAEEIQALRSMYPSIVPPSLPNPSVPAPQETTAPLLYYPFLAQEETRPPSLPLPQAPVAHLYQCTGQNALAFHVNEESRRTPYMIPLVSQSIMGVTQMYVQPQQPQFIHSWSREADSQRPCDTAPTEAMPECQYVRPEACGSSWRLCHLALPESMARMPTAVACPGGSRTVIGRGQEQGYLPDQANLPMHQDFGPQFSSHPIRASLFQTLCPMSGAYMPVKPSDHRCCQAAPDVILPHYALINSPTHGVASCLFPAPSSMQPQGFAYDPVHMYGPHSESVNAMSSTFNVRAHARHQQETAEHCREPSNMPMGENPNEQNYSGY</sequence>
<dbReference type="GO" id="GO:0005509">
    <property type="term" value="F:calcium ion binding"/>
    <property type="evidence" value="ECO:0007669"/>
    <property type="project" value="InterPro"/>
</dbReference>
<dbReference type="EMBL" id="JAGTTL010000018">
    <property type="protein sequence ID" value="KAK6309036.1"/>
    <property type="molecule type" value="Genomic_DNA"/>
</dbReference>
<dbReference type="AlphaFoldDB" id="A0AAN8QRS5"/>
<evidence type="ECO:0000313" key="3">
    <source>
        <dbReference type="EMBL" id="KAK6309036.1"/>
    </source>
</evidence>
<dbReference type="Proteomes" id="UP001356427">
    <property type="component" value="Unassembled WGS sequence"/>
</dbReference>
<comment type="caution">
    <text evidence="3">The sequence shown here is derived from an EMBL/GenBank/DDBJ whole genome shotgun (WGS) entry which is preliminary data.</text>
</comment>
<dbReference type="PANTHER" id="PTHR15494:SF0">
    <property type="entry name" value="CALCIUM-BINDING TYROSINE PHOSPHORYLATION-REGULATED PROTEIN"/>
    <property type="match status" value="1"/>
</dbReference>
<proteinExistence type="predicted"/>
<dbReference type="InterPro" id="IPR038848">
    <property type="entry name" value="CABYR"/>
</dbReference>
<gene>
    <name evidence="3" type="ORF">J4Q44_G00204990</name>
</gene>
<evidence type="ECO:0000313" key="4">
    <source>
        <dbReference type="Proteomes" id="UP001356427"/>
    </source>
</evidence>
<evidence type="ECO:0000259" key="2">
    <source>
        <dbReference type="SMART" id="SM00394"/>
    </source>
</evidence>
<dbReference type="PANTHER" id="PTHR15494">
    <property type="entry name" value="CALCIUM-BINDING TYROSINE PHOSPHORYLATION-REGULATED PROTEIN"/>
    <property type="match status" value="1"/>
</dbReference>
<dbReference type="SMART" id="SM00394">
    <property type="entry name" value="RIIa"/>
    <property type="match status" value="1"/>
</dbReference>
<dbReference type="Gene3D" id="1.20.890.10">
    <property type="entry name" value="cAMP-dependent protein kinase regulatory subunit, dimerization-anchoring domain"/>
    <property type="match status" value="1"/>
</dbReference>
<dbReference type="GO" id="GO:0035686">
    <property type="term" value="C:sperm fibrous sheath"/>
    <property type="evidence" value="ECO:0007669"/>
    <property type="project" value="TreeGrafter"/>
</dbReference>
<name>A0AAN8QRS5_9TELE</name>
<dbReference type="CDD" id="cd12100">
    <property type="entry name" value="DD_CABYR_SP17"/>
    <property type="match status" value="1"/>
</dbReference>
<evidence type="ECO:0000256" key="1">
    <source>
        <dbReference type="SAM" id="MobiDB-lite"/>
    </source>
</evidence>
<feature type="compositionally biased region" description="Low complexity" evidence="1">
    <location>
        <begin position="280"/>
        <end position="297"/>
    </location>
</feature>
<feature type="region of interest" description="Disordered" evidence="1">
    <location>
        <begin position="793"/>
        <end position="823"/>
    </location>
</feature>
<protein>
    <recommendedName>
        <fullName evidence="2">RIIa domain-containing protein</fullName>
    </recommendedName>
</protein>
<accession>A0AAN8QRS5</accession>
<dbReference type="InterPro" id="IPR047579">
    <property type="entry name" value="DD_CABYR_SP17"/>
</dbReference>
<dbReference type="GO" id="GO:0048240">
    <property type="term" value="P:sperm capacitation"/>
    <property type="evidence" value="ECO:0007669"/>
    <property type="project" value="InterPro"/>
</dbReference>